<evidence type="ECO:0000256" key="1">
    <source>
        <dbReference type="SAM" id="MobiDB-lite"/>
    </source>
</evidence>
<sequence>MTDPTTHADTTAQARVTDSTAMPALTATSLREGDGDRVLVVLPSLGTAVEPLWRAAVEELPADWTVVGVDLPGHGRSAAIADGDGPAAGDPVASTTIAELAEAVLAAVRQALPQASTFAVAGDSVGGAIALQLALDHPDAIEAVAAFCTGAKIGQAEAWNDRAAHVEAAGAESMVDGSRQRWFAPGFADAYPVIAGELLGSLAATERHSYAAVCRALAAFDVRDQLERVRVPVLAVAGEHDVPTPAASLEEIASGVPDGRLVVVDDAAHLVPAEAPAATARLLTDMLG</sequence>
<reference evidence="3" key="2">
    <citation type="submission" date="2021-09" db="EMBL/GenBank/DDBJ databases">
        <authorList>
            <person name="Gilroy R."/>
        </authorList>
    </citation>
    <scope>NUCLEOTIDE SEQUENCE</scope>
    <source>
        <strain evidence="3">ChiGjej5B5-7349</strain>
    </source>
</reference>
<feature type="domain" description="AB hydrolase-1" evidence="2">
    <location>
        <begin position="38"/>
        <end position="161"/>
    </location>
</feature>
<accession>A0A921MCA2</accession>
<comment type="caution">
    <text evidence="3">The sequence shown here is derived from an EMBL/GenBank/DDBJ whole genome shotgun (WGS) entry which is preliminary data.</text>
</comment>
<dbReference type="InterPro" id="IPR050266">
    <property type="entry name" value="AB_hydrolase_sf"/>
</dbReference>
<dbReference type="Proteomes" id="UP000784435">
    <property type="component" value="Unassembled WGS sequence"/>
</dbReference>
<gene>
    <name evidence="3" type="ORF">K8V08_03050</name>
</gene>
<dbReference type="InterPro" id="IPR029058">
    <property type="entry name" value="AB_hydrolase_fold"/>
</dbReference>
<dbReference type="SUPFAM" id="SSF53474">
    <property type="entry name" value="alpha/beta-Hydrolases"/>
    <property type="match status" value="1"/>
</dbReference>
<evidence type="ECO:0000313" key="3">
    <source>
        <dbReference type="EMBL" id="HJG79373.1"/>
    </source>
</evidence>
<dbReference type="Pfam" id="PF00561">
    <property type="entry name" value="Abhydrolase_1"/>
    <property type="match status" value="1"/>
</dbReference>
<dbReference type="GO" id="GO:0016787">
    <property type="term" value="F:hydrolase activity"/>
    <property type="evidence" value="ECO:0007669"/>
    <property type="project" value="UniProtKB-KW"/>
</dbReference>
<keyword evidence="3" id="KW-0378">Hydrolase</keyword>
<organism evidence="3 4">
    <name type="scientific">Brevibacterium senegalense</name>
    <dbReference type="NCBI Taxonomy" id="1033736"/>
    <lineage>
        <taxon>Bacteria</taxon>
        <taxon>Bacillati</taxon>
        <taxon>Actinomycetota</taxon>
        <taxon>Actinomycetes</taxon>
        <taxon>Micrococcales</taxon>
        <taxon>Brevibacteriaceae</taxon>
        <taxon>Brevibacterium</taxon>
    </lineage>
</organism>
<evidence type="ECO:0000313" key="4">
    <source>
        <dbReference type="Proteomes" id="UP000784435"/>
    </source>
</evidence>
<name>A0A921MCA2_9MICO</name>
<dbReference type="PANTHER" id="PTHR43798">
    <property type="entry name" value="MONOACYLGLYCEROL LIPASE"/>
    <property type="match status" value="1"/>
</dbReference>
<feature type="region of interest" description="Disordered" evidence="1">
    <location>
        <begin position="1"/>
        <end position="20"/>
    </location>
</feature>
<protein>
    <submittedName>
        <fullName evidence="3">Alpha/beta hydrolase</fullName>
    </submittedName>
</protein>
<evidence type="ECO:0000259" key="2">
    <source>
        <dbReference type="Pfam" id="PF00561"/>
    </source>
</evidence>
<dbReference type="InterPro" id="IPR000073">
    <property type="entry name" value="AB_hydrolase_1"/>
</dbReference>
<proteinExistence type="predicted"/>
<dbReference type="AlphaFoldDB" id="A0A921MCA2"/>
<reference evidence="3" key="1">
    <citation type="journal article" date="2021" name="PeerJ">
        <title>Extensive microbial diversity within the chicken gut microbiome revealed by metagenomics and culture.</title>
        <authorList>
            <person name="Gilroy R."/>
            <person name="Ravi A."/>
            <person name="Getino M."/>
            <person name="Pursley I."/>
            <person name="Horton D.L."/>
            <person name="Alikhan N.F."/>
            <person name="Baker D."/>
            <person name="Gharbi K."/>
            <person name="Hall N."/>
            <person name="Watson M."/>
            <person name="Adriaenssens E.M."/>
            <person name="Foster-Nyarko E."/>
            <person name="Jarju S."/>
            <person name="Secka A."/>
            <person name="Antonio M."/>
            <person name="Oren A."/>
            <person name="Chaudhuri R.R."/>
            <person name="La Ragione R."/>
            <person name="Hildebrand F."/>
            <person name="Pallen M.J."/>
        </authorList>
    </citation>
    <scope>NUCLEOTIDE SEQUENCE</scope>
    <source>
        <strain evidence="3">ChiGjej5B5-7349</strain>
    </source>
</reference>
<dbReference type="EMBL" id="DYUK01000071">
    <property type="protein sequence ID" value="HJG79373.1"/>
    <property type="molecule type" value="Genomic_DNA"/>
</dbReference>
<dbReference type="Gene3D" id="3.40.50.1820">
    <property type="entry name" value="alpha/beta hydrolase"/>
    <property type="match status" value="1"/>
</dbReference>